<name>A0A9R0JTS4_SPIOL</name>
<dbReference type="KEGG" id="soe:110786058"/>
<gene>
    <name evidence="3" type="primary">LOC110786058</name>
</gene>
<evidence type="ECO:0000313" key="3">
    <source>
        <dbReference type="RefSeq" id="XP_021846255.1"/>
    </source>
</evidence>
<organism evidence="2 3">
    <name type="scientific">Spinacia oleracea</name>
    <name type="common">Spinach</name>
    <dbReference type="NCBI Taxonomy" id="3562"/>
    <lineage>
        <taxon>Eukaryota</taxon>
        <taxon>Viridiplantae</taxon>
        <taxon>Streptophyta</taxon>
        <taxon>Embryophyta</taxon>
        <taxon>Tracheophyta</taxon>
        <taxon>Spermatophyta</taxon>
        <taxon>Magnoliopsida</taxon>
        <taxon>eudicotyledons</taxon>
        <taxon>Gunneridae</taxon>
        <taxon>Pentapetalae</taxon>
        <taxon>Caryophyllales</taxon>
        <taxon>Chenopodiaceae</taxon>
        <taxon>Chenopodioideae</taxon>
        <taxon>Anserineae</taxon>
        <taxon>Spinacia</taxon>
    </lineage>
</organism>
<dbReference type="AlphaFoldDB" id="A0A9R0JTS4"/>
<sequence>MAKQSVVSIATPEDLCNWEFVNRFDFDIVAGFEDDQESIYDLVDSIDSLSSPSASEVDEDDSDEKKGPADDIIAHQEIHDDVDDDVKSVRVSDLGENHGVCDVDLSNCVENQHDENEAFHDGTNLNLHGHFQQHDDGHQQQDDDGHDDDDNNDDIDDELVPWEVKDRFARQRIRKSGKNTFGKMMKSKKSAHVFTRPGCVRGKHGLGLTVY</sequence>
<accession>A0A9R0JTS4</accession>
<reference evidence="2" key="1">
    <citation type="journal article" date="2021" name="Nat. Commun.">
        <title>Genomic analyses provide insights into spinach domestication and the genetic basis of agronomic traits.</title>
        <authorList>
            <person name="Cai X."/>
            <person name="Sun X."/>
            <person name="Xu C."/>
            <person name="Sun H."/>
            <person name="Wang X."/>
            <person name="Ge C."/>
            <person name="Zhang Z."/>
            <person name="Wang Q."/>
            <person name="Fei Z."/>
            <person name="Jiao C."/>
            <person name="Wang Q."/>
        </authorList>
    </citation>
    <scope>NUCLEOTIDE SEQUENCE [LARGE SCALE GENOMIC DNA]</scope>
    <source>
        <strain evidence="2">cv. Varoflay</strain>
    </source>
</reference>
<evidence type="ECO:0000313" key="2">
    <source>
        <dbReference type="Proteomes" id="UP000813463"/>
    </source>
</evidence>
<dbReference type="PANTHER" id="PTHR48213">
    <property type="entry name" value="VID27-LIKE PROTEIN"/>
    <property type="match status" value="1"/>
</dbReference>
<evidence type="ECO:0000256" key="1">
    <source>
        <dbReference type="SAM" id="MobiDB-lite"/>
    </source>
</evidence>
<dbReference type="OrthoDB" id="1719291at2759"/>
<dbReference type="Proteomes" id="UP000813463">
    <property type="component" value="Chromosome 3"/>
</dbReference>
<evidence type="ECO:0008006" key="4">
    <source>
        <dbReference type="Google" id="ProtNLM"/>
    </source>
</evidence>
<dbReference type="RefSeq" id="XP_021846255.1">
    <property type="nucleotide sequence ID" value="XM_021990563.2"/>
</dbReference>
<feature type="region of interest" description="Disordered" evidence="1">
    <location>
        <begin position="119"/>
        <end position="157"/>
    </location>
</feature>
<dbReference type="GeneID" id="110786058"/>
<protein>
    <recommendedName>
        <fullName evidence="4">CCT domain-containing protein</fullName>
    </recommendedName>
</protein>
<proteinExistence type="predicted"/>
<dbReference type="PANTHER" id="PTHR48213:SF1">
    <property type="entry name" value="PROSTATIC SPERMINE-BINDING-LIKE PROTEIN"/>
    <property type="match status" value="1"/>
</dbReference>
<keyword evidence="2" id="KW-1185">Reference proteome</keyword>
<feature type="compositionally biased region" description="Basic and acidic residues" evidence="1">
    <location>
        <begin position="132"/>
        <end position="143"/>
    </location>
</feature>
<feature type="compositionally biased region" description="Acidic residues" evidence="1">
    <location>
        <begin position="144"/>
        <end position="157"/>
    </location>
</feature>
<feature type="region of interest" description="Disordered" evidence="1">
    <location>
        <begin position="47"/>
        <end position="69"/>
    </location>
</feature>
<reference evidence="3" key="2">
    <citation type="submission" date="2025-08" db="UniProtKB">
        <authorList>
            <consortium name="RefSeq"/>
        </authorList>
    </citation>
    <scope>IDENTIFICATION</scope>
    <source>
        <tissue evidence="3">Leaf</tissue>
    </source>
</reference>